<reference evidence="3" key="1">
    <citation type="submission" date="2021-06" db="EMBL/GenBank/DDBJ databases">
        <authorList>
            <person name="Kallberg Y."/>
            <person name="Tangrot J."/>
            <person name="Rosling A."/>
        </authorList>
    </citation>
    <scope>NUCLEOTIDE SEQUENCE</scope>
    <source>
        <strain evidence="3">IA702</strain>
    </source>
</reference>
<feature type="region of interest" description="Disordered" evidence="2">
    <location>
        <begin position="152"/>
        <end position="171"/>
    </location>
</feature>
<gene>
    <name evidence="3" type="ORF">POCULU_LOCUS6133</name>
</gene>
<sequence>MHKYVRHTFRLFHNGASVRPYENGDLVTRNGTNRYKFAKLELKNVETQINSVRNEMNSIRNEVNVKVDSLRNEMSSMREEMNAKFDTINANVDGMRKEMGSMREEIKTVDEKINSNINRATFKAVILIGTITSGIIGLSTKFGWAITFNIITPEPSPQPSRQPPTASQSKH</sequence>
<dbReference type="Gene3D" id="1.20.58.130">
    <property type="match status" value="1"/>
</dbReference>
<evidence type="ECO:0000256" key="1">
    <source>
        <dbReference type="SAM" id="Coils"/>
    </source>
</evidence>
<evidence type="ECO:0000256" key="2">
    <source>
        <dbReference type="SAM" id="MobiDB-lite"/>
    </source>
</evidence>
<keyword evidence="1" id="KW-0175">Coiled coil</keyword>
<name>A0A9N9G0V6_9GLOM</name>
<keyword evidence="4" id="KW-1185">Reference proteome</keyword>
<evidence type="ECO:0000313" key="3">
    <source>
        <dbReference type="EMBL" id="CAG8573864.1"/>
    </source>
</evidence>
<comment type="caution">
    <text evidence="3">The sequence shown here is derived from an EMBL/GenBank/DDBJ whole genome shotgun (WGS) entry which is preliminary data.</text>
</comment>
<accession>A0A9N9G0V6</accession>
<feature type="coiled-coil region" evidence="1">
    <location>
        <begin position="35"/>
        <end position="98"/>
    </location>
</feature>
<dbReference type="SUPFAM" id="SSF58100">
    <property type="entry name" value="Bacterial hemolysins"/>
    <property type="match status" value="1"/>
</dbReference>
<protein>
    <submittedName>
        <fullName evidence="3">10398_t:CDS:1</fullName>
    </submittedName>
</protein>
<evidence type="ECO:0000313" key="4">
    <source>
        <dbReference type="Proteomes" id="UP000789572"/>
    </source>
</evidence>
<organism evidence="3 4">
    <name type="scientific">Paraglomus occultum</name>
    <dbReference type="NCBI Taxonomy" id="144539"/>
    <lineage>
        <taxon>Eukaryota</taxon>
        <taxon>Fungi</taxon>
        <taxon>Fungi incertae sedis</taxon>
        <taxon>Mucoromycota</taxon>
        <taxon>Glomeromycotina</taxon>
        <taxon>Glomeromycetes</taxon>
        <taxon>Paraglomerales</taxon>
        <taxon>Paraglomeraceae</taxon>
        <taxon>Paraglomus</taxon>
    </lineage>
</organism>
<dbReference type="Proteomes" id="UP000789572">
    <property type="component" value="Unassembled WGS sequence"/>
</dbReference>
<dbReference type="EMBL" id="CAJVPJ010001068">
    <property type="protein sequence ID" value="CAG8573864.1"/>
    <property type="molecule type" value="Genomic_DNA"/>
</dbReference>
<proteinExistence type="predicted"/>
<dbReference type="AlphaFoldDB" id="A0A9N9G0V6"/>